<dbReference type="Pfam" id="PF04453">
    <property type="entry name" value="LptD"/>
    <property type="match status" value="1"/>
</dbReference>
<evidence type="ECO:0000313" key="4">
    <source>
        <dbReference type="EMBL" id="EKF74642.1"/>
    </source>
</evidence>
<dbReference type="Gene3D" id="2.60.450.10">
    <property type="entry name" value="Lipopolysaccharide (LPS) transport protein A like domain"/>
    <property type="match status" value="1"/>
</dbReference>
<dbReference type="GO" id="GO:0043165">
    <property type="term" value="P:Gram-negative-bacterium-type cell outer membrane assembly"/>
    <property type="evidence" value="ECO:0007669"/>
    <property type="project" value="UniProtKB-UniRule"/>
</dbReference>
<proteinExistence type="inferred from homology"/>
<dbReference type="InterPro" id="IPR007543">
    <property type="entry name" value="LptD_C"/>
</dbReference>
<accession>L0WEQ8</accession>
<organism evidence="4 5">
    <name type="scientific">Alcanivorax hongdengensis A-11-3</name>
    <dbReference type="NCBI Taxonomy" id="1177179"/>
    <lineage>
        <taxon>Bacteria</taxon>
        <taxon>Pseudomonadati</taxon>
        <taxon>Pseudomonadota</taxon>
        <taxon>Gammaproteobacteria</taxon>
        <taxon>Oceanospirillales</taxon>
        <taxon>Alcanivoracaceae</taxon>
        <taxon>Alcanivorax</taxon>
    </lineage>
</organism>
<comment type="function">
    <text evidence="2">Together with LptE, is involved in the assembly of lipopolysaccharide (LPS) at the surface of the outer membrane.</text>
</comment>
<comment type="subunit">
    <text evidence="2">Component of the lipopolysaccharide transport and assembly complex. Interacts with LptE and LptA.</text>
</comment>
<comment type="caution">
    <text evidence="4">The sequence shown here is derived from an EMBL/GenBank/DDBJ whole genome shotgun (WGS) entry which is preliminary data.</text>
</comment>
<evidence type="ECO:0000313" key="5">
    <source>
        <dbReference type="Proteomes" id="UP000010164"/>
    </source>
</evidence>
<dbReference type="PANTHER" id="PTHR30189">
    <property type="entry name" value="LPS-ASSEMBLY PROTEIN"/>
    <property type="match status" value="1"/>
</dbReference>
<reference evidence="4 5" key="1">
    <citation type="journal article" date="2012" name="J. Bacteriol.">
        <title>Genome Sequence of the Alkane-Degrading Bacterium Alcanivorax hongdengensis Type Strain A-11-3.</title>
        <authorList>
            <person name="Lai Q."/>
            <person name="Shao Z."/>
        </authorList>
    </citation>
    <scope>NUCLEOTIDE SEQUENCE [LARGE SCALE GENOMIC DNA]</scope>
    <source>
        <strain evidence="4 5">A-11-3</strain>
    </source>
</reference>
<dbReference type="GO" id="GO:0009279">
    <property type="term" value="C:cell outer membrane"/>
    <property type="evidence" value="ECO:0007669"/>
    <property type="project" value="UniProtKB-SubCell"/>
</dbReference>
<dbReference type="eggNOG" id="COG1452">
    <property type="taxonomic scope" value="Bacteria"/>
</dbReference>
<dbReference type="InterPro" id="IPR020889">
    <property type="entry name" value="LipoPS_assembly_LptD"/>
</dbReference>
<dbReference type="Proteomes" id="UP000010164">
    <property type="component" value="Unassembled WGS sequence"/>
</dbReference>
<dbReference type="PATRIC" id="fig|1177179.3.peg.1502"/>
<feature type="domain" description="LptD C-terminal" evidence="3">
    <location>
        <begin position="331"/>
        <end position="697"/>
    </location>
</feature>
<dbReference type="AlphaFoldDB" id="L0WEQ8"/>
<evidence type="ECO:0000259" key="3">
    <source>
        <dbReference type="Pfam" id="PF04453"/>
    </source>
</evidence>
<evidence type="ECO:0000256" key="1">
    <source>
        <dbReference type="ARBA" id="ARBA00023237"/>
    </source>
</evidence>
<comment type="caution">
    <text evidence="2">Lacks conserved residue(s) required for the propagation of feature annotation.</text>
</comment>
<dbReference type="EMBL" id="AMRJ01000009">
    <property type="protein sequence ID" value="EKF74642.1"/>
    <property type="molecule type" value="Genomic_DNA"/>
</dbReference>
<dbReference type="GO" id="GO:0015920">
    <property type="term" value="P:lipopolysaccharide transport"/>
    <property type="evidence" value="ECO:0007669"/>
    <property type="project" value="InterPro"/>
</dbReference>
<name>L0WEQ8_9GAMM</name>
<keyword evidence="2" id="KW-0732">Signal</keyword>
<dbReference type="GO" id="GO:1990351">
    <property type="term" value="C:transporter complex"/>
    <property type="evidence" value="ECO:0007669"/>
    <property type="project" value="TreeGrafter"/>
</dbReference>
<keyword evidence="5" id="KW-1185">Reference proteome</keyword>
<dbReference type="InterPro" id="IPR050218">
    <property type="entry name" value="LptD"/>
</dbReference>
<dbReference type="PANTHER" id="PTHR30189:SF1">
    <property type="entry name" value="LPS-ASSEMBLY PROTEIN LPTD"/>
    <property type="match status" value="1"/>
</dbReference>
<keyword evidence="1 2" id="KW-0998">Cell outer membrane</keyword>
<comment type="similarity">
    <text evidence="2">Belongs to the LptD family.</text>
</comment>
<dbReference type="HAMAP" id="MF_01411">
    <property type="entry name" value="LPS_assembly_LptD"/>
    <property type="match status" value="1"/>
</dbReference>
<dbReference type="STRING" id="1177179.A11A3_07478"/>
<protein>
    <recommendedName>
        <fullName evidence="2">LPS-assembly protein LptD</fullName>
    </recommendedName>
</protein>
<gene>
    <name evidence="2" type="primary">lptD</name>
    <name evidence="4" type="ORF">A11A3_07478</name>
</gene>
<evidence type="ECO:0000256" key="2">
    <source>
        <dbReference type="HAMAP-Rule" id="MF_01411"/>
    </source>
</evidence>
<comment type="subcellular location">
    <subcellularLocation>
        <location evidence="2">Cell outer membrane</location>
    </subcellularLocation>
</comment>
<keyword evidence="2" id="KW-0472">Membrane</keyword>
<sequence>MTFLFDYTAAIVHENGLFTCSEQLMPLPTRALPIFCLLCVAGAGHADDDLNWVDRDQMAQFPEVQQRPIPPWCSGIYYNPEVGTPVEGSDTVVTADHTSLTQDGLIEMDGNVLIEQPGRRITTDSAELDQASGKFQLNNGMRLESNIATFIADDMSGQTRLKEASLDGVRYSLFTNHAHGSASHIDLAGNTTTITDGTYSTCQPGSNGWQLSGQKIYLDRDTGWGEARNMVLKVKGMPLIWLPWMTFPIDDRRKTGLLFPTIAVGDSGGLDVTQPIYINIAPQMDATIAPRYIDARGSGVDTEFRYLTHLGHGELSYGILFNDRKFDDQSRQVARWTHDGNVGRWGLTTDVNYVSDDFYFKDLDTGLEISSQTHLPRLGEARYYGRTWQFLGRVQSWQTIDPTLDDDELPYRRLPQLQLTGDPTLVGPLKGLWVSDLTIFDRSDTDTSNNPTGTRMHLEPALTLPLRNSWGYVEPRVRLYHNRYQLDDASAQTGNDPTLTTWGANLDTGLFLERRTNLFGGGYTQTLEPRLFFNKVEYEDQSTLPNFDTGEPTFSYNTLFRENRFIGYDRIGDEQKASLGITSRFLRDETGTEQLRLRVGQGYYFKDRQVTLDDSDTDPTADQTPLVGDMRWNFGQDWYLYTEGQWNTDENQRERSSFRIGYNDRERRVFNIGYHDRPDDDIRESEISTIVPIHRNWRLIGRWMYDLDNQRTLETIAGAEYRNCCWKIRLMSQRELVDDTGDGVLEPDSTIWLQIQMTGLGGFGGEVDSLLERSIPGYRREYE</sequence>